<evidence type="ECO:0000259" key="2">
    <source>
        <dbReference type="PROSITE" id="PS50202"/>
    </source>
</evidence>
<feature type="compositionally biased region" description="Polar residues" evidence="1">
    <location>
        <begin position="389"/>
        <end position="402"/>
    </location>
</feature>
<accession>A0A024TAE3</accession>
<protein>
    <recommendedName>
        <fullName evidence="2">MSP domain-containing protein</fullName>
    </recommendedName>
</protein>
<dbReference type="EMBL" id="KI914017">
    <property type="protein sequence ID" value="ETV91003.1"/>
    <property type="molecule type" value="Genomic_DNA"/>
</dbReference>
<dbReference type="OrthoDB" id="60109at2759"/>
<feature type="domain" description="MSP" evidence="2">
    <location>
        <begin position="10"/>
        <end position="126"/>
    </location>
</feature>
<feature type="compositionally biased region" description="Basic and acidic residues" evidence="1">
    <location>
        <begin position="375"/>
        <end position="388"/>
    </location>
</feature>
<feature type="region of interest" description="Disordered" evidence="1">
    <location>
        <begin position="295"/>
        <end position="314"/>
    </location>
</feature>
<dbReference type="Pfam" id="PF00635">
    <property type="entry name" value="Motile_Sperm"/>
    <property type="match status" value="1"/>
</dbReference>
<feature type="compositionally biased region" description="Basic and acidic residues" evidence="1">
    <location>
        <begin position="295"/>
        <end position="305"/>
    </location>
</feature>
<dbReference type="VEuPathDB" id="FungiDB:H310_14336"/>
<feature type="region of interest" description="Disordered" evidence="1">
    <location>
        <begin position="375"/>
        <end position="410"/>
    </location>
</feature>
<dbReference type="InterPro" id="IPR013783">
    <property type="entry name" value="Ig-like_fold"/>
</dbReference>
<feature type="compositionally biased region" description="Low complexity" evidence="1">
    <location>
        <begin position="241"/>
        <end position="255"/>
    </location>
</feature>
<dbReference type="InterPro" id="IPR008962">
    <property type="entry name" value="PapD-like_sf"/>
</dbReference>
<proteinExistence type="predicted"/>
<feature type="compositionally biased region" description="Low complexity" evidence="1">
    <location>
        <begin position="264"/>
        <end position="278"/>
    </location>
</feature>
<evidence type="ECO:0000313" key="3">
    <source>
        <dbReference type="EMBL" id="ETV91003.1"/>
    </source>
</evidence>
<reference evidence="3" key="1">
    <citation type="submission" date="2013-12" db="EMBL/GenBank/DDBJ databases">
        <title>The Genome Sequence of Aphanomyces invadans NJM9701.</title>
        <authorList>
            <consortium name="The Broad Institute Genomics Platform"/>
            <person name="Russ C."/>
            <person name="Tyler B."/>
            <person name="van West P."/>
            <person name="Dieguez-Uribeondo J."/>
            <person name="Young S.K."/>
            <person name="Zeng Q."/>
            <person name="Gargeya S."/>
            <person name="Fitzgerald M."/>
            <person name="Abouelleil A."/>
            <person name="Alvarado L."/>
            <person name="Chapman S.B."/>
            <person name="Gainer-Dewar J."/>
            <person name="Goldberg J."/>
            <person name="Griggs A."/>
            <person name="Gujja S."/>
            <person name="Hansen M."/>
            <person name="Howarth C."/>
            <person name="Imamovic A."/>
            <person name="Ireland A."/>
            <person name="Larimer J."/>
            <person name="McCowan C."/>
            <person name="Murphy C."/>
            <person name="Pearson M."/>
            <person name="Poon T.W."/>
            <person name="Priest M."/>
            <person name="Roberts A."/>
            <person name="Saif S."/>
            <person name="Shea T."/>
            <person name="Sykes S."/>
            <person name="Wortman J."/>
            <person name="Nusbaum C."/>
            <person name="Birren B."/>
        </authorList>
    </citation>
    <scope>NUCLEOTIDE SEQUENCE [LARGE SCALE GENOMIC DNA]</scope>
    <source>
        <strain evidence="3">NJM9701</strain>
    </source>
</reference>
<sequence length="410" mass="45014">MECGVDAAVALDVTPRPTPFDFVVGDRTKRCLQLSNPSFHVSLHFKIQCTASSRFRLHPSKGILGPHAAVAVQIQLSTQATTEGDCVFLVLALPFLHNSATDGNADVWKHAAPTMISKQYISSRIISAPVPDFLEDDLPRCHSSPRPASYTTDSYPPILSSPSYIKTLLIKNKSRLPANQLTAAEIACLRQHKLHVSVDEWSQLMASAMAQRKELRVQRHCLCRPAPKQPQSHLSFDRDISPSSPCSRSDTSSIDGRSLRAMRGRSGSSTCSSTCESGGAESTAAEMAYSGHDVLDGGDCKESRDNHRKGRTGASSNQWTRYMLDVCVQQLAHVDETCTDMTTTMELPKKARTTLLALRNAANTLVDLCRRHPFLHEQDEGGDPRDDGTASNASLRSSTDFSYRNRNELT</sequence>
<dbReference type="GeneID" id="20091386"/>
<feature type="region of interest" description="Disordered" evidence="1">
    <location>
        <begin position="227"/>
        <end position="278"/>
    </location>
</feature>
<dbReference type="SUPFAM" id="SSF49354">
    <property type="entry name" value="PapD-like"/>
    <property type="match status" value="1"/>
</dbReference>
<organism evidence="3">
    <name type="scientific">Aphanomyces invadans</name>
    <dbReference type="NCBI Taxonomy" id="157072"/>
    <lineage>
        <taxon>Eukaryota</taxon>
        <taxon>Sar</taxon>
        <taxon>Stramenopiles</taxon>
        <taxon>Oomycota</taxon>
        <taxon>Saprolegniomycetes</taxon>
        <taxon>Saprolegniales</taxon>
        <taxon>Verrucalvaceae</taxon>
        <taxon>Aphanomyces</taxon>
    </lineage>
</organism>
<dbReference type="InterPro" id="IPR000535">
    <property type="entry name" value="MSP_dom"/>
</dbReference>
<dbReference type="RefSeq" id="XP_008880392.1">
    <property type="nucleotide sequence ID" value="XM_008882170.1"/>
</dbReference>
<dbReference type="Gene3D" id="2.60.40.10">
    <property type="entry name" value="Immunoglobulins"/>
    <property type="match status" value="1"/>
</dbReference>
<dbReference type="AlphaFoldDB" id="A0A024TAE3"/>
<dbReference type="PROSITE" id="PS50202">
    <property type="entry name" value="MSP"/>
    <property type="match status" value="1"/>
</dbReference>
<gene>
    <name evidence="3" type="ORF">H310_14336</name>
</gene>
<evidence type="ECO:0000256" key="1">
    <source>
        <dbReference type="SAM" id="MobiDB-lite"/>
    </source>
</evidence>
<name>A0A024TAE3_9STRA</name>